<accession>A0A367IUQ7</accession>
<dbReference type="Proteomes" id="UP000252139">
    <property type="component" value="Unassembled WGS sequence"/>
</dbReference>
<sequence length="325" mass="36435">MPSDYFYIKSISTGNVVSAITHGDPLRSQVFVTPPTLSDAELWYWKGQFICNKANGLVLDIRKGKLEDSSVLIKANCRLPIGRLRLIEDTEICLYHAKPLDEAHNQLWGVRNDAADAYGKPLVGSYIYSIASNEWVLDIQAAENGTQKLVLFPLQPIDNDNQRWLFVPEGELSIQDTKTSYFPTHIMTPPDSITSSPTYSTSSPDISEFPQGLTPAKRGSHSVIFSMEAFKDYHNRVYGTQEGNISDKGIAMASAYHIFQNWKLDQITHDPMPSADIRQRLQTLTQMEVSKLLSNAAYSNNNKDSTVALSNRLIMQLYDQTPISP</sequence>
<dbReference type="SUPFAM" id="SSF50370">
    <property type="entry name" value="Ricin B-like lectins"/>
    <property type="match status" value="1"/>
</dbReference>
<protein>
    <submittedName>
        <fullName evidence="1">Uncharacterized protein</fullName>
    </submittedName>
</protein>
<comment type="caution">
    <text evidence="1">The sequence shown here is derived from an EMBL/GenBank/DDBJ whole genome shotgun (WGS) entry which is preliminary data.</text>
</comment>
<dbReference type="OrthoDB" id="2345540at2759"/>
<gene>
    <name evidence="1" type="ORF">CU097_003060</name>
</gene>
<dbReference type="Gene3D" id="2.80.10.50">
    <property type="match status" value="1"/>
</dbReference>
<dbReference type="STRING" id="86630.A0A367IUQ7"/>
<keyword evidence="2" id="KW-1185">Reference proteome</keyword>
<name>A0A367IUQ7_RHIAZ</name>
<reference evidence="1 2" key="1">
    <citation type="journal article" date="2018" name="G3 (Bethesda)">
        <title>Phylogenetic and Phylogenomic Definition of Rhizopus Species.</title>
        <authorList>
            <person name="Gryganskyi A.P."/>
            <person name="Golan J."/>
            <person name="Dolatabadi S."/>
            <person name="Mondo S."/>
            <person name="Robb S."/>
            <person name="Idnurm A."/>
            <person name="Muszewska A."/>
            <person name="Steczkiewicz K."/>
            <person name="Masonjones S."/>
            <person name="Liao H.L."/>
            <person name="Gajdeczka M.T."/>
            <person name="Anike F."/>
            <person name="Vuek A."/>
            <person name="Anishchenko I.M."/>
            <person name="Voigt K."/>
            <person name="de Hoog G.S."/>
            <person name="Smith M.E."/>
            <person name="Heitman J."/>
            <person name="Vilgalys R."/>
            <person name="Stajich J.E."/>
        </authorList>
    </citation>
    <scope>NUCLEOTIDE SEQUENCE [LARGE SCALE GENOMIC DNA]</scope>
    <source>
        <strain evidence="1 2">CBS 357.93</strain>
    </source>
</reference>
<dbReference type="CDD" id="cd23454">
    <property type="entry name" value="beta-trefoil_Ricin_GllA-1"/>
    <property type="match status" value="1"/>
</dbReference>
<dbReference type="EMBL" id="PJQL01003446">
    <property type="protein sequence ID" value="RCH81414.1"/>
    <property type="molecule type" value="Genomic_DNA"/>
</dbReference>
<dbReference type="InterPro" id="IPR035992">
    <property type="entry name" value="Ricin_B-like_lectins"/>
</dbReference>
<dbReference type="PROSITE" id="PS50231">
    <property type="entry name" value="RICIN_B_LECTIN"/>
    <property type="match status" value="1"/>
</dbReference>
<organism evidence="1 2">
    <name type="scientific">Rhizopus azygosporus</name>
    <name type="common">Rhizopus microsporus var. azygosporus</name>
    <dbReference type="NCBI Taxonomy" id="86630"/>
    <lineage>
        <taxon>Eukaryota</taxon>
        <taxon>Fungi</taxon>
        <taxon>Fungi incertae sedis</taxon>
        <taxon>Mucoromycota</taxon>
        <taxon>Mucoromycotina</taxon>
        <taxon>Mucoromycetes</taxon>
        <taxon>Mucorales</taxon>
        <taxon>Mucorineae</taxon>
        <taxon>Rhizopodaceae</taxon>
        <taxon>Rhizopus</taxon>
    </lineage>
</organism>
<evidence type="ECO:0000313" key="1">
    <source>
        <dbReference type="EMBL" id="RCH81414.1"/>
    </source>
</evidence>
<dbReference type="AlphaFoldDB" id="A0A367IUQ7"/>
<evidence type="ECO:0000313" key="2">
    <source>
        <dbReference type="Proteomes" id="UP000252139"/>
    </source>
</evidence>
<proteinExistence type="predicted"/>